<organism evidence="1">
    <name type="scientific">marine metagenome</name>
    <dbReference type="NCBI Taxonomy" id="408172"/>
    <lineage>
        <taxon>unclassified sequences</taxon>
        <taxon>metagenomes</taxon>
        <taxon>ecological metagenomes</taxon>
    </lineage>
</organism>
<reference evidence="1" key="1">
    <citation type="submission" date="2018-05" db="EMBL/GenBank/DDBJ databases">
        <authorList>
            <person name="Lanie J.A."/>
            <person name="Ng W.-L."/>
            <person name="Kazmierczak K.M."/>
            <person name="Andrzejewski T.M."/>
            <person name="Davidsen T.M."/>
            <person name="Wayne K.J."/>
            <person name="Tettelin H."/>
            <person name="Glass J.I."/>
            <person name="Rusch D."/>
            <person name="Podicherti R."/>
            <person name="Tsui H.-C.T."/>
            <person name="Winkler M.E."/>
        </authorList>
    </citation>
    <scope>NUCLEOTIDE SEQUENCE</scope>
</reference>
<dbReference type="AlphaFoldDB" id="A0A382VES1"/>
<evidence type="ECO:0000313" key="1">
    <source>
        <dbReference type="EMBL" id="SVD44890.1"/>
    </source>
</evidence>
<accession>A0A382VES1</accession>
<proteinExistence type="predicted"/>
<dbReference type="EMBL" id="UINC01151343">
    <property type="protein sequence ID" value="SVD44890.1"/>
    <property type="molecule type" value="Genomic_DNA"/>
</dbReference>
<feature type="non-terminal residue" evidence="1">
    <location>
        <position position="52"/>
    </location>
</feature>
<name>A0A382VES1_9ZZZZ</name>
<gene>
    <name evidence="1" type="ORF">METZ01_LOCUS397744</name>
</gene>
<sequence length="52" mass="5800">MAFSGWVQIRSLDIFPTCYTVPENIVGSGVNRAYKKIQTHQQSCPEQAKTGL</sequence>
<protein>
    <submittedName>
        <fullName evidence="1">Uncharacterized protein</fullName>
    </submittedName>
</protein>